<evidence type="ECO:0000256" key="1">
    <source>
        <dbReference type="ARBA" id="ARBA00004442"/>
    </source>
</evidence>
<organism evidence="10 11">
    <name type="scientific">Sphingobacterium suaedae</name>
    <dbReference type="NCBI Taxonomy" id="1686402"/>
    <lineage>
        <taxon>Bacteria</taxon>
        <taxon>Pseudomonadati</taxon>
        <taxon>Bacteroidota</taxon>
        <taxon>Sphingobacteriia</taxon>
        <taxon>Sphingobacteriales</taxon>
        <taxon>Sphingobacteriaceae</taxon>
        <taxon>Sphingobacterium</taxon>
    </lineage>
</organism>
<proteinExistence type="inferred from homology"/>
<evidence type="ECO:0000256" key="6">
    <source>
        <dbReference type="ARBA" id="ARBA00023136"/>
    </source>
</evidence>
<keyword evidence="4" id="KW-1134">Transmembrane beta strand</keyword>
<dbReference type="Proteomes" id="UP001597545">
    <property type="component" value="Unassembled WGS sequence"/>
</dbReference>
<keyword evidence="3" id="KW-0813">Transport</keyword>
<keyword evidence="8" id="KW-0175">Coiled coil</keyword>
<comment type="caution">
    <text evidence="10">The sequence shown here is derived from an EMBL/GenBank/DDBJ whole genome shotgun (WGS) entry which is preliminary data.</text>
</comment>
<gene>
    <name evidence="10" type="ORF">ACFSR5_09190</name>
</gene>
<evidence type="ECO:0000256" key="9">
    <source>
        <dbReference type="SAM" id="SignalP"/>
    </source>
</evidence>
<dbReference type="Pfam" id="PF02321">
    <property type="entry name" value="OEP"/>
    <property type="match status" value="1"/>
</dbReference>
<accession>A0ABW5KFM7</accession>
<comment type="similarity">
    <text evidence="2">Belongs to the outer membrane factor (OMF) (TC 1.B.17) family.</text>
</comment>
<dbReference type="Gene3D" id="1.20.1600.10">
    <property type="entry name" value="Outer membrane efflux proteins (OEP)"/>
    <property type="match status" value="1"/>
</dbReference>
<evidence type="ECO:0000256" key="5">
    <source>
        <dbReference type="ARBA" id="ARBA00022692"/>
    </source>
</evidence>
<keyword evidence="11" id="KW-1185">Reference proteome</keyword>
<evidence type="ECO:0000313" key="10">
    <source>
        <dbReference type="EMBL" id="MFD2547817.1"/>
    </source>
</evidence>
<feature type="coiled-coil region" evidence="8">
    <location>
        <begin position="168"/>
        <end position="223"/>
    </location>
</feature>
<comment type="subcellular location">
    <subcellularLocation>
        <location evidence="1">Cell outer membrane</location>
    </subcellularLocation>
</comment>
<evidence type="ECO:0000256" key="3">
    <source>
        <dbReference type="ARBA" id="ARBA00022448"/>
    </source>
</evidence>
<evidence type="ECO:0000256" key="8">
    <source>
        <dbReference type="SAM" id="Coils"/>
    </source>
</evidence>
<evidence type="ECO:0000313" key="11">
    <source>
        <dbReference type="Proteomes" id="UP001597545"/>
    </source>
</evidence>
<dbReference type="EMBL" id="JBHULR010000003">
    <property type="protein sequence ID" value="MFD2547817.1"/>
    <property type="molecule type" value="Genomic_DNA"/>
</dbReference>
<reference evidence="11" key="1">
    <citation type="journal article" date="2019" name="Int. J. Syst. Evol. Microbiol.">
        <title>The Global Catalogue of Microorganisms (GCM) 10K type strain sequencing project: providing services to taxonomists for standard genome sequencing and annotation.</title>
        <authorList>
            <consortium name="The Broad Institute Genomics Platform"/>
            <consortium name="The Broad Institute Genome Sequencing Center for Infectious Disease"/>
            <person name="Wu L."/>
            <person name="Ma J."/>
        </authorList>
    </citation>
    <scope>NUCLEOTIDE SEQUENCE [LARGE SCALE GENOMIC DNA]</scope>
    <source>
        <strain evidence="11">KCTC 42662</strain>
    </source>
</reference>
<feature type="signal peptide" evidence="9">
    <location>
        <begin position="1"/>
        <end position="23"/>
    </location>
</feature>
<dbReference type="PANTHER" id="PTHR30026">
    <property type="entry name" value="OUTER MEMBRANE PROTEIN TOLC"/>
    <property type="match status" value="1"/>
</dbReference>
<sequence>MRKKLCWNLLVFSLMVCHDYSNAQSIIDPKVKTVIQQAFLTNKDVKLKSFDVDKANLEVEGVRANKLPHVSATGLYGYIHTTGSLDLPTVNLPILNLGLFEGATDFQLNTQAAYAGISVKQVIFTGLQIPNGEKALREKVNAQTYLVDAGREDIAKNIAITFDQLMLLDEVDRLIVDSEKRLKKEQEKINKAITNGLAIPYERDKLKLALLELEEKKIELSGNRDLLIKKIQQETALSTSVVKDIQYTLVPVVLTSLPTDVHERSELKALEASSRAQAYLYKKERGAALPTVFAFGSANYLNVFHSNLTIKGRPLVGDIELKSNHLKGNPNFVLGVGIKWDIFNGGEHKNKVRQVQLDQLINMTKRMDAEEKFSLLLDKNKLSYQTANHQLQVGEQQIKVGTNNLQMASRQYEAGLIDVTELLAAENEWYKVCLNYFSNVLQQRSAALELLHTSGKLLETISE</sequence>
<dbReference type="RefSeq" id="WP_380902935.1">
    <property type="nucleotide sequence ID" value="NZ_JBHUEG010000007.1"/>
</dbReference>
<dbReference type="SUPFAM" id="SSF56954">
    <property type="entry name" value="Outer membrane efflux proteins (OEP)"/>
    <property type="match status" value="1"/>
</dbReference>
<dbReference type="InterPro" id="IPR051906">
    <property type="entry name" value="TolC-like"/>
</dbReference>
<keyword evidence="9" id="KW-0732">Signal</keyword>
<protein>
    <submittedName>
        <fullName evidence="10">TolC family protein</fullName>
    </submittedName>
</protein>
<keyword evidence="7" id="KW-0998">Cell outer membrane</keyword>
<evidence type="ECO:0000256" key="2">
    <source>
        <dbReference type="ARBA" id="ARBA00007613"/>
    </source>
</evidence>
<name>A0ABW5KFM7_9SPHI</name>
<evidence type="ECO:0000256" key="7">
    <source>
        <dbReference type="ARBA" id="ARBA00023237"/>
    </source>
</evidence>
<keyword evidence="5" id="KW-0812">Transmembrane</keyword>
<dbReference type="PANTHER" id="PTHR30026:SF20">
    <property type="entry name" value="OUTER MEMBRANE PROTEIN TOLC"/>
    <property type="match status" value="1"/>
</dbReference>
<evidence type="ECO:0000256" key="4">
    <source>
        <dbReference type="ARBA" id="ARBA00022452"/>
    </source>
</evidence>
<feature type="chain" id="PRO_5047148478" evidence="9">
    <location>
        <begin position="24"/>
        <end position="463"/>
    </location>
</feature>
<keyword evidence="6" id="KW-0472">Membrane</keyword>
<dbReference type="InterPro" id="IPR003423">
    <property type="entry name" value="OMP_efflux"/>
</dbReference>